<dbReference type="KEGG" id="ams:AMIS_53180"/>
<sequence length="796" mass="80269">MSTVWATVRHRFASFAGTFVAVALGVAILAAAGTLQLSSLPQAPARLASSPVLVQPPSTGTNDYGEPERPAWTADEATALARELAALPGVQAAVPDPSFYVQRLRDGTAVDDPDAARSDGHAWSSAVLGGYRLERGRAPARAGEVAMAGAAPGERIEVLTARGPETWTVTGTVIDGGRFTGAGSMAGYFVADAEALGRASGVPLIGLTLTGSEERVAAAAQALVGPAGSVLTGRDRDQLEPASVSRIRWIGAQLLIALVTLGAFATIFVVSSTCALSAAQRRRELGLLRAVGATPGQVRRMMYAETTLIALAAGVVGAPLGALGAPLLAGPMVENGLEPAGFTATQQPLAMTGAALVGVLAALAGVIVAARRASTIPPLDALREAAVDPRPMPVSRWVAGLLSAAGGGAVLAVMPSLPDETKTTAGLGAAMLLITAGAMLSPVVIGPLVRVVAAPWRRSATGMLVREGTLTGVRRVASTAAPVLATVGLTVLLTGMIATIEEAAGIDAAAEYPAADLLVPSGTPGLSEAAVAAHPGSSRLETRVLVTVGTTTTGYDAVGLTRTERDHTGEAADPAGAVVLNPETASELGVTTGRTVALRLADGTRAELPVRAVDPEAEAPVVLPHELVRAHDPDALTNLVVLDGTATAAAGGEVLPVEEYAQREVDEEGRLVDLFLWALIGLSAGYTGIAVGNTLLMATAARRAELRVLRLTGAGRGQVLGVLSAEALLAVGVGALLGAAVAGLSMFGIRAALESELGHDIALVIPWGAGTAVTVGCAVVAVLATAVPAPRRGRAA</sequence>
<evidence type="ECO:0000256" key="7">
    <source>
        <dbReference type="SAM" id="Phobius"/>
    </source>
</evidence>
<keyword evidence="10" id="KW-1185">Reference proteome</keyword>
<feature type="transmembrane region" description="Helical" evidence="7">
    <location>
        <begin position="476"/>
        <end position="498"/>
    </location>
</feature>
<evidence type="ECO:0000256" key="5">
    <source>
        <dbReference type="ARBA" id="ARBA00023136"/>
    </source>
</evidence>
<dbReference type="PATRIC" id="fig|512565.3.peg.5312"/>
<dbReference type="GO" id="GO:0005886">
    <property type="term" value="C:plasma membrane"/>
    <property type="evidence" value="ECO:0007669"/>
    <property type="project" value="UniProtKB-SubCell"/>
</dbReference>
<dbReference type="PANTHER" id="PTHR30572">
    <property type="entry name" value="MEMBRANE COMPONENT OF TRANSPORTER-RELATED"/>
    <property type="match status" value="1"/>
</dbReference>
<name>I0HC01_ACTM4</name>
<feature type="transmembrane region" description="Helical" evidence="7">
    <location>
        <begin position="349"/>
        <end position="370"/>
    </location>
</feature>
<feature type="transmembrane region" description="Helical" evidence="7">
    <location>
        <begin position="429"/>
        <end position="456"/>
    </location>
</feature>
<gene>
    <name evidence="9" type="ordered locus">AMIS_53180</name>
</gene>
<keyword evidence="2" id="KW-1003">Cell membrane</keyword>
<dbReference type="RefSeq" id="WP_014445426.1">
    <property type="nucleotide sequence ID" value="NC_017093.1"/>
</dbReference>
<feature type="transmembrane region" description="Helical" evidence="7">
    <location>
        <begin position="397"/>
        <end position="417"/>
    </location>
</feature>
<protein>
    <submittedName>
        <fullName evidence="9">Putative permease</fullName>
    </submittedName>
</protein>
<dbReference type="eggNOG" id="COG0577">
    <property type="taxonomic scope" value="Bacteria"/>
</dbReference>
<evidence type="ECO:0000256" key="1">
    <source>
        <dbReference type="ARBA" id="ARBA00004651"/>
    </source>
</evidence>
<dbReference type="HOGENOM" id="CLU_012341_2_1_11"/>
<evidence type="ECO:0000259" key="8">
    <source>
        <dbReference type="Pfam" id="PF02687"/>
    </source>
</evidence>
<feature type="transmembrane region" description="Helical" evidence="7">
    <location>
        <begin position="12"/>
        <end position="32"/>
    </location>
</feature>
<comment type="similarity">
    <text evidence="6">Belongs to the ABC-4 integral membrane protein family.</text>
</comment>
<feature type="transmembrane region" description="Helical" evidence="7">
    <location>
        <begin position="308"/>
        <end position="329"/>
    </location>
</feature>
<feature type="domain" description="ABC3 transporter permease C-terminal" evidence="8">
    <location>
        <begin position="257"/>
        <end position="378"/>
    </location>
</feature>
<feature type="transmembrane region" description="Helical" evidence="7">
    <location>
        <begin position="674"/>
        <end position="698"/>
    </location>
</feature>
<evidence type="ECO:0000313" key="10">
    <source>
        <dbReference type="Proteomes" id="UP000007882"/>
    </source>
</evidence>
<evidence type="ECO:0000256" key="4">
    <source>
        <dbReference type="ARBA" id="ARBA00022989"/>
    </source>
</evidence>
<organism evidence="9 10">
    <name type="scientific">Actinoplanes missouriensis (strain ATCC 14538 / DSM 43046 / CBS 188.64 / JCM 3121 / NBRC 102363 / NCIMB 12654 / NRRL B-3342 / UNCC 431)</name>
    <dbReference type="NCBI Taxonomy" id="512565"/>
    <lineage>
        <taxon>Bacteria</taxon>
        <taxon>Bacillati</taxon>
        <taxon>Actinomycetota</taxon>
        <taxon>Actinomycetes</taxon>
        <taxon>Micromonosporales</taxon>
        <taxon>Micromonosporaceae</taxon>
        <taxon>Actinoplanes</taxon>
    </lineage>
</organism>
<dbReference type="EMBL" id="AP012319">
    <property type="protein sequence ID" value="BAL90538.1"/>
    <property type="molecule type" value="Genomic_DNA"/>
</dbReference>
<dbReference type="InterPro" id="IPR003838">
    <property type="entry name" value="ABC3_permease_C"/>
</dbReference>
<feature type="domain" description="ABC3 transporter permease C-terminal" evidence="8">
    <location>
        <begin position="679"/>
        <end position="791"/>
    </location>
</feature>
<dbReference type="GO" id="GO:0022857">
    <property type="term" value="F:transmembrane transporter activity"/>
    <property type="evidence" value="ECO:0007669"/>
    <property type="project" value="TreeGrafter"/>
</dbReference>
<dbReference type="Pfam" id="PF02687">
    <property type="entry name" value="FtsX"/>
    <property type="match status" value="2"/>
</dbReference>
<comment type="subcellular location">
    <subcellularLocation>
        <location evidence="1">Cell membrane</location>
        <topology evidence="1">Multi-pass membrane protein</topology>
    </subcellularLocation>
</comment>
<dbReference type="InterPro" id="IPR050250">
    <property type="entry name" value="Macrolide_Exporter_MacB"/>
</dbReference>
<dbReference type="AlphaFoldDB" id="I0HC01"/>
<dbReference type="Proteomes" id="UP000007882">
    <property type="component" value="Chromosome"/>
</dbReference>
<feature type="transmembrane region" description="Helical" evidence="7">
    <location>
        <begin position="761"/>
        <end position="787"/>
    </location>
</feature>
<keyword evidence="5 7" id="KW-0472">Membrane</keyword>
<accession>I0HC01</accession>
<evidence type="ECO:0000256" key="6">
    <source>
        <dbReference type="ARBA" id="ARBA00038076"/>
    </source>
</evidence>
<reference evidence="9 10" key="1">
    <citation type="submission" date="2012-02" db="EMBL/GenBank/DDBJ databases">
        <title>Complete genome sequence of Actinoplanes missouriensis 431 (= NBRC 102363).</title>
        <authorList>
            <person name="Ohnishi Y."/>
            <person name="Ishikawa J."/>
            <person name="Sekine M."/>
            <person name="Hosoyama A."/>
            <person name="Harada T."/>
            <person name="Narita H."/>
            <person name="Hata T."/>
            <person name="Konno Y."/>
            <person name="Tutikane K."/>
            <person name="Fujita N."/>
            <person name="Horinouchi S."/>
            <person name="Hayakawa M."/>
        </authorList>
    </citation>
    <scope>NUCLEOTIDE SEQUENCE [LARGE SCALE GENOMIC DNA]</scope>
    <source>
        <strain evidence="10">ATCC 14538 / DSM 43046 / CBS 188.64 / JCM 3121 / NBRC 102363 / NCIMB 12654 / NRRL B-3342 / UNCC 431</strain>
    </source>
</reference>
<evidence type="ECO:0000256" key="2">
    <source>
        <dbReference type="ARBA" id="ARBA00022475"/>
    </source>
</evidence>
<feature type="transmembrane region" description="Helical" evidence="7">
    <location>
        <begin position="254"/>
        <end position="279"/>
    </location>
</feature>
<dbReference type="OrthoDB" id="3223244at2"/>
<keyword evidence="4 7" id="KW-1133">Transmembrane helix</keyword>
<proteinExistence type="inferred from homology"/>
<evidence type="ECO:0000256" key="3">
    <source>
        <dbReference type="ARBA" id="ARBA00022692"/>
    </source>
</evidence>
<keyword evidence="3 7" id="KW-0812">Transmembrane</keyword>
<dbReference type="STRING" id="512565.AMIS_53180"/>
<evidence type="ECO:0000313" key="9">
    <source>
        <dbReference type="EMBL" id="BAL90538.1"/>
    </source>
</evidence>
<dbReference type="PANTHER" id="PTHR30572:SF4">
    <property type="entry name" value="ABC TRANSPORTER PERMEASE YTRF"/>
    <property type="match status" value="1"/>
</dbReference>
<feature type="transmembrane region" description="Helical" evidence="7">
    <location>
        <begin position="719"/>
        <end position="749"/>
    </location>
</feature>